<sequence length="260" mass="30037">MLGKVKEDRQRGQKRTIANLVRLFSFCPLPLSSLRQCVLTSGRLTMAPKRNNVIPNAHFHKDWQRYVRTWFNQPARKERRKNKRLRKARQIAPRPLGSLKPVVTCPSAKYHIKKRLGKGFSLEELKRAGLNKHYARTIGISVDYRRRNKCTQSLQRNVLRLKKYKSKLILFPIKASKPRKADSSPEELAMAQQLVGKVMPLVKRKKTMEKARPITKRMKNYNCFNALKSERSNARNWGKRAKKAQEAAENAAVIGAAPKK</sequence>
<dbReference type="PANTHER" id="PTHR11722:SF0">
    <property type="entry name" value="LARGE RIBOSOMAL SUBUNIT PROTEIN EL13"/>
    <property type="match status" value="1"/>
</dbReference>
<dbReference type="GO" id="GO:0006412">
    <property type="term" value="P:translation"/>
    <property type="evidence" value="ECO:0007669"/>
    <property type="project" value="InterPro"/>
</dbReference>
<dbReference type="Gene3D" id="1.20.5.110">
    <property type="match status" value="1"/>
</dbReference>
<comment type="function">
    <text evidence="4">Component of the ribosome, a large ribonucleoprotein complex responsible for the synthesis of proteins in the cell. The small ribosomal subunit (SSU) binds messenger RNAs (mRNAs) and translates the encoded message by selecting cognate aminoacyl-transfer RNA (tRNA) molecules. The large subunit (LSU) contains the ribosomal catalytic site termed the peptidyl transferase center (PTC), which catalyzes the formation of peptide bonds, thereby polymerizing the amino acids delivered by tRNAs into a polypeptide chain. The nascent polypeptides leave the ribosome through a tunnel in the LSU and interact with protein factors that function in enzymatic processing, targeting, and the membrane insertion of nascent chains at the exit of the ribosomal tunnel. As part of the LSU, it is probably required for its formation and the maturation of rRNAs.</text>
</comment>
<keyword evidence="2 6" id="KW-0689">Ribosomal protein</keyword>
<evidence type="ECO:0000256" key="4">
    <source>
        <dbReference type="ARBA" id="ARBA00058367"/>
    </source>
</evidence>
<proteinExistence type="inferred from homology"/>
<dbReference type="InterPro" id="IPR001380">
    <property type="entry name" value="Ribosomal_eL13"/>
</dbReference>
<comment type="subunit">
    <text evidence="5">Component of the 60S large ribosomal subunit (LSU).</text>
</comment>
<dbReference type="GO" id="GO:0022625">
    <property type="term" value="C:cytosolic large ribosomal subunit"/>
    <property type="evidence" value="ECO:0007669"/>
    <property type="project" value="TreeGrafter"/>
</dbReference>
<reference evidence="7 8" key="1">
    <citation type="submission" date="2023-11" db="EMBL/GenBank/DDBJ databases">
        <title>Halocaridina rubra genome assembly.</title>
        <authorList>
            <person name="Smith C."/>
        </authorList>
    </citation>
    <scope>NUCLEOTIDE SEQUENCE [LARGE SCALE GENOMIC DNA]</scope>
    <source>
        <strain evidence="7">EP-1</strain>
        <tissue evidence="7">Whole</tissue>
    </source>
</reference>
<comment type="similarity">
    <text evidence="1 6">Belongs to the eukaryotic ribosomal protein eL13 family.</text>
</comment>
<gene>
    <name evidence="7" type="primary">RPL13</name>
    <name evidence="7" type="ORF">SK128_009993</name>
</gene>
<evidence type="ECO:0000256" key="5">
    <source>
        <dbReference type="ARBA" id="ARBA00065437"/>
    </source>
</evidence>
<dbReference type="FunFam" id="1.20.5.110:FF:000003">
    <property type="entry name" value="60S ribosomal protein L13"/>
    <property type="match status" value="1"/>
</dbReference>
<keyword evidence="3 6" id="KW-0687">Ribonucleoprotein</keyword>
<evidence type="ECO:0000256" key="2">
    <source>
        <dbReference type="ARBA" id="ARBA00022980"/>
    </source>
</evidence>
<evidence type="ECO:0000313" key="8">
    <source>
        <dbReference type="Proteomes" id="UP001381693"/>
    </source>
</evidence>
<evidence type="ECO:0000256" key="3">
    <source>
        <dbReference type="ARBA" id="ARBA00023274"/>
    </source>
</evidence>
<dbReference type="AlphaFoldDB" id="A0AAN8XH41"/>
<name>A0AAN8XH41_HALRR</name>
<evidence type="ECO:0000256" key="1">
    <source>
        <dbReference type="ARBA" id="ARBA00005640"/>
    </source>
</evidence>
<protein>
    <recommendedName>
        <fullName evidence="6">60S ribosomal protein L13</fullName>
    </recommendedName>
</protein>
<dbReference type="Proteomes" id="UP001381693">
    <property type="component" value="Unassembled WGS sequence"/>
</dbReference>
<keyword evidence="8" id="KW-1185">Reference proteome</keyword>
<evidence type="ECO:0000256" key="6">
    <source>
        <dbReference type="RuleBase" id="RU000572"/>
    </source>
</evidence>
<accession>A0AAN8XH41</accession>
<dbReference type="PANTHER" id="PTHR11722">
    <property type="entry name" value="60S RIBOSOMAL PROTEIN L13"/>
    <property type="match status" value="1"/>
</dbReference>
<dbReference type="HAMAP" id="MF_00499">
    <property type="entry name" value="Ribosomal_eL13"/>
    <property type="match status" value="1"/>
</dbReference>
<organism evidence="7 8">
    <name type="scientific">Halocaridina rubra</name>
    <name type="common">Hawaiian red shrimp</name>
    <dbReference type="NCBI Taxonomy" id="373956"/>
    <lineage>
        <taxon>Eukaryota</taxon>
        <taxon>Metazoa</taxon>
        <taxon>Ecdysozoa</taxon>
        <taxon>Arthropoda</taxon>
        <taxon>Crustacea</taxon>
        <taxon>Multicrustacea</taxon>
        <taxon>Malacostraca</taxon>
        <taxon>Eumalacostraca</taxon>
        <taxon>Eucarida</taxon>
        <taxon>Decapoda</taxon>
        <taxon>Pleocyemata</taxon>
        <taxon>Caridea</taxon>
        <taxon>Atyoidea</taxon>
        <taxon>Atyidae</taxon>
        <taxon>Halocaridina</taxon>
    </lineage>
</organism>
<dbReference type="GO" id="GO:0003735">
    <property type="term" value="F:structural constituent of ribosome"/>
    <property type="evidence" value="ECO:0007669"/>
    <property type="project" value="InterPro"/>
</dbReference>
<dbReference type="GO" id="GO:0003723">
    <property type="term" value="F:RNA binding"/>
    <property type="evidence" value="ECO:0007669"/>
    <property type="project" value="TreeGrafter"/>
</dbReference>
<dbReference type="EMBL" id="JAXCGZ010003774">
    <property type="protein sequence ID" value="KAK7083282.1"/>
    <property type="molecule type" value="Genomic_DNA"/>
</dbReference>
<dbReference type="PROSITE" id="PS01104">
    <property type="entry name" value="RIBOSOMAL_L13E"/>
    <property type="match status" value="1"/>
</dbReference>
<evidence type="ECO:0000313" key="7">
    <source>
        <dbReference type="EMBL" id="KAK7083282.1"/>
    </source>
</evidence>
<dbReference type="InterPro" id="IPR018256">
    <property type="entry name" value="Ribosomal_eL13_CS"/>
</dbReference>
<dbReference type="Pfam" id="PF01294">
    <property type="entry name" value="Ribosomal_L13e"/>
    <property type="match status" value="1"/>
</dbReference>
<comment type="caution">
    <text evidence="7">The sequence shown here is derived from an EMBL/GenBank/DDBJ whole genome shotgun (WGS) entry which is preliminary data.</text>
</comment>